<dbReference type="EMBL" id="JARYGZ010000001">
    <property type="protein sequence ID" value="MDH7637720.1"/>
    <property type="molecule type" value="Genomic_DNA"/>
</dbReference>
<dbReference type="SUPFAM" id="SSF51556">
    <property type="entry name" value="Metallo-dependent hydrolases"/>
    <property type="match status" value="1"/>
</dbReference>
<organism evidence="3 4">
    <name type="scientific">Sphingomonas oryzagri</name>
    <dbReference type="NCBI Taxonomy" id="3042314"/>
    <lineage>
        <taxon>Bacteria</taxon>
        <taxon>Pseudomonadati</taxon>
        <taxon>Pseudomonadota</taxon>
        <taxon>Alphaproteobacteria</taxon>
        <taxon>Sphingomonadales</taxon>
        <taxon>Sphingomonadaceae</taxon>
        <taxon>Sphingomonas</taxon>
    </lineage>
</organism>
<dbReference type="PANTHER" id="PTHR22642:SF2">
    <property type="entry name" value="PROTEIN LONG AFTER FAR-RED 3"/>
    <property type="match status" value="1"/>
</dbReference>
<dbReference type="InterPro" id="IPR032466">
    <property type="entry name" value="Metal_Hydrolase"/>
</dbReference>
<comment type="caution">
    <text evidence="3">The sequence shown here is derived from an EMBL/GenBank/DDBJ whole genome shotgun (WGS) entry which is preliminary data.</text>
</comment>
<feature type="chain" id="PRO_5046941547" evidence="1">
    <location>
        <begin position="27"/>
        <end position="554"/>
    </location>
</feature>
<evidence type="ECO:0000259" key="2">
    <source>
        <dbReference type="Pfam" id="PF07969"/>
    </source>
</evidence>
<sequence>MNVDRRSLLAGSAAALLGTRSLAAMAGRTLDIAYVNARVWTGRSATDRSDAIGIVGNRIAVVGAAAVHARTGKTTQIVDLGGAFVVPGFTDCHTHFTMGSLRLSQVALDTAMTPAEFTAQMGAAASKIPQGRWLQGGGWDADRWGGEMPTRAWIDAATPDTPVAVYRYDLHMMLLNSVALKAVGIDRNTPDVPGGVIVRDKNGDPTGLVKDAAKDLVVSRIPPPSAAEIDAAFRAGIALGLSKGVTRVHCPEIDWNTFDTLRREHYDGHAGMRFRVFNPLRDWEKTVALVKAEGHGNDWFCWGASKVVFDGSLGSRTALFYEPYLDDPTTNGITVTKREDLREWMGEADKAGLQVAAHAIGDEANDIVLDTMAEVAAANGERDRRFRIEHAQSLTPAALPRFAKQKVIASVQPYHAIDDGRWAIKRIGPERLTRTYAFESLIASGAHVCMGSDWPVAPLDPLTGIPAAVLRETLDGKNPSGWYPEQRVSLSATLMGYTREAAYASFCEDRMGQIAPGYLADLTVIDYDLFAMDKEKLGQAKVIRTIVDGVQRFG</sequence>
<protein>
    <submittedName>
        <fullName evidence="3">Amidohydrolase family protein</fullName>
    </submittedName>
</protein>
<dbReference type="CDD" id="cd01300">
    <property type="entry name" value="YtcJ_like"/>
    <property type="match status" value="1"/>
</dbReference>
<dbReference type="SUPFAM" id="SSF51338">
    <property type="entry name" value="Composite domain of metallo-dependent hydrolases"/>
    <property type="match status" value="1"/>
</dbReference>
<dbReference type="InterPro" id="IPR006311">
    <property type="entry name" value="TAT_signal"/>
</dbReference>
<evidence type="ECO:0000313" key="3">
    <source>
        <dbReference type="EMBL" id="MDH7637720.1"/>
    </source>
</evidence>
<feature type="signal peptide" evidence="1">
    <location>
        <begin position="1"/>
        <end position="26"/>
    </location>
</feature>
<dbReference type="Gene3D" id="3.20.20.140">
    <property type="entry name" value="Metal-dependent hydrolases"/>
    <property type="match status" value="1"/>
</dbReference>
<dbReference type="Gene3D" id="2.30.40.10">
    <property type="entry name" value="Urease, subunit C, domain 1"/>
    <property type="match status" value="1"/>
</dbReference>
<keyword evidence="1" id="KW-0732">Signal</keyword>
<dbReference type="PROSITE" id="PS51318">
    <property type="entry name" value="TAT"/>
    <property type="match status" value="1"/>
</dbReference>
<dbReference type="RefSeq" id="WP_281043062.1">
    <property type="nucleotide sequence ID" value="NZ_JARYGZ010000001.1"/>
</dbReference>
<evidence type="ECO:0000313" key="4">
    <source>
        <dbReference type="Proteomes" id="UP001160625"/>
    </source>
</evidence>
<dbReference type="Proteomes" id="UP001160625">
    <property type="component" value="Unassembled WGS sequence"/>
</dbReference>
<dbReference type="InterPro" id="IPR033932">
    <property type="entry name" value="YtcJ-like"/>
</dbReference>
<name>A0ABT6MXF4_9SPHN</name>
<dbReference type="Pfam" id="PF07969">
    <property type="entry name" value="Amidohydro_3"/>
    <property type="match status" value="1"/>
</dbReference>
<keyword evidence="4" id="KW-1185">Reference proteome</keyword>
<reference evidence="3" key="1">
    <citation type="submission" date="2023-04" db="EMBL/GenBank/DDBJ databases">
        <title>Sphingomonas sp. MAHUQ-71 isolated from rice field.</title>
        <authorList>
            <person name="Huq M.A."/>
        </authorList>
    </citation>
    <scope>NUCLEOTIDE SEQUENCE</scope>
    <source>
        <strain evidence="3">MAHUQ-71</strain>
    </source>
</reference>
<accession>A0ABT6MXF4</accession>
<dbReference type="InterPro" id="IPR013108">
    <property type="entry name" value="Amidohydro_3"/>
</dbReference>
<dbReference type="InterPro" id="IPR011059">
    <property type="entry name" value="Metal-dep_hydrolase_composite"/>
</dbReference>
<feature type="domain" description="Amidohydrolase 3" evidence="2">
    <location>
        <begin position="76"/>
        <end position="551"/>
    </location>
</feature>
<evidence type="ECO:0000256" key="1">
    <source>
        <dbReference type="SAM" id="SignalP"/>
    </source>
</evidence>
<dbReference type="Gene3D" id="3.10.310.70">
    <property type="match status" value="1"/>
</dbReference>
<proteinExistence type="predicted"/>
<gene>
    <name evidence="3" type="ORF">QGN17_03155</name>
</gene>
<dbReference type="PANTHER" id="PTHR22642">
    <property type="entry name" value="IMIDAZOLONEPROPIONASE"/>
    <property type="match status" value="1"/>
</dbReference>